<feature type="transmembrane region" description="Helical" evidence="6">
    <location>
        <begin position="50"/>
        <end position="72"/>
    </location>
</feature>
<protein>
    <submittedName>
        <fullName evidence="7">Unannotated protein</fullName>
    </submittedName>
</protein>
<comment type="subcellular location">
    <subcellularLocation>
        <location evidence="1">Membrane</location>
        <topology evidence="1">Multi-pass membrane protein</topology>
    </subcellularLocation>
</comment>
<dbReference type="GO" id="GO:0005789">
    <property type="term" value="C:endoplasmic reticulum membrane"/>
    <property type="evidence" value="ECO:0007669"/>
    <property type="project" value="TreeGrafter"/>
</dbReference>
<feature type="transmembrane region" description="Helical" evidence="6">
    <location>
        <begin position="78"/>
        <end position="97"/>
    </location>
</feature>
<evidence type="ECO:0000256" key="5">
    <source>
        <dbReference type="ARBA" id="ARBA00023136"/>
    </source>
</evidence>
<feature type="transmembrane region" description="Helical" evidence="6">
    <location>
        <begin position="6"/>
        <end position="24"/>
    </location>
</feature>
<evidence type="ECO:0000256" key="3">
    <source>
        <dbReference type="ARBA" id="ARBA00022692"/>
    </source>
</evidence>
<name>A0A6J7GN24_9ZZZZ</name>
<dbReference type="InterPro" id="IPR001171">
    <property type="entry name" value="ERG24_DHCR-like"/>
</dbReference>
<feature type="transmembrane region" description="Helical" evidence="6">
    <location>
        <begin position="294"/>
        <end position="315"/>
    </location>
</feature>
<keyword evidence="5 6" id="KW-0472">Membrane</keyword>
<comment type="similarity">
    <text evidence="2">Belongs to the ERG4/ERG24 family.</text>
</comment>
<dbReference type="GO" id="GO:0005637">
    <property type="term" value="C:nuclear inner membrane"/>
    <property type="evidence" value="ECO:0007669"/>
    <property type="project" value="TreeGrafter"/>
</dbReference>
<sequence>MTIFLGLITPLIAYAVITVLHLVLPSHRVKGYVIDDATGEVLRYRINGRYVLVVSIALWLVLGFTKLVPFTWLYETRWWGLIGAVIIGLVYALVIVLKFPPVRSSFLADFWFGRSKQAQYKGDLLDAKVWLYLVGAVLLQLNVLSFAVFHITNVAEINPGFLLACGMLTWFCFEYLIFERVHLWTYDFIAERVGFKLGFGCLAFYPYFYTVSLWFTADLPNPGIPTWATVVCGVLFFGGWVLTRGANMQKFRFKTAPDRSFFGIVPESLSNGKHSLLVNGFWGGSRHINYLGEILQAVAIAAATGYYGIWMIWLYPIYYIALFVSRERDDEKICEAKYGSLWGKYTAKVKYRIIPGIY</sequence>
<feature type="transmembrane region" description="Helical" evidence="6">
    <location>
        <begin position="223"/>
        <end position="242"/>
    </location>
</feature>
<proteinExistence type="inferred from homology"/>
<evidence type="ECO:0000256" key="4">
    <source>
        <dbReference type="ARBA" id="ARBA00022989"/>
    </source>
</evidence>
<dbReference type="Pfam" id="PF01222">
    <property type="entry name" value="ERG4_ERG24"/>
    <property type="match status" value="1"/>
</dbReference>
<accession>A0A6J7GN24</accession>
<evidence type="ECO:0000256" key="2">
    <source>
        <dbReference type="ARBA" id="ARBA00005402"/>
    </source>
</evidence>
<dbReference type="GO" id="GO:0016126">
    <property type="term" value="P:sterol biosynthetic process"/>
    <property type="evidence" value="ECO:0007669"/>
    <property type="project" value="InterPro"/>
</dbReference>
<feature type="transmembrane region" description="Helical" evidence="6">
    <location>
        <begin position="197"/>
        <end position="217"/>
    </location>
</feature>
<evidence type="ECO:0000256" key="1">
    <source>
        <dbReference type="ARBA" id="ARBA00004141"/>
    </source>
</evidence>
<keyword evidence="4 6" id="KW-1133">Transmembrane helix</keyword>
<reference evidence="7" key="1">
    <citation type="submission" date="2020-05" db="EMBL/GenBank/DDBJ databases">
        <authorList>
            <person name="Chiriac C."/>
            <person name="Salcher M."/>
            <person name="Ghai R."/>
            <person name="Kavagutti S V."/>
        </authorList>
    </citation>
    <scope>NUCLEOTIDE SEQUENCE</scope>
</reference>
<organism evidence="7">
    <name type="scientific">freshwater metagenome</name>
    <dbReference type="NCBI Taxonomy" id="449393"/>
    <lineage>
        <taxon>unclassified sequences</taxon>
        <taxon>metagenomes</taxon>
        <taxon>ecological metagenomes</taxon>
    </lineage>
</organism>
<evidence type="ECO:0000256" key="6">
    <source>
        <dbReference type="SAM" id="Phobius"/>
    </source>
</evidence>
<dbReference type="AlphaFoldDB" id="A0A6J7GN24"/>
<evidence type="ECO:0000313" key="7">
    <source>
        <dbReference type="EMBL" id="CAB4909681.1"/>
    </source>
</evidence>
<dbReference type="EMBL" id="CAFBMB010000152">
    <property type="protein sequence ID" value="CAB4909681.1"/>
    <property type="molecule type" value="Genomic_DNA"/>
</dbReference>
<feature type="transmembrane region" description="Helical" evidence="6">
    <location>
        <begin position="129"/>
        <end position="151"/>
    </location>
</feature>
<dbReference type="PANTHER" id="PTHR21257">
    <property type="entry name" value="DELTA(14)-STEROL REDUCTASE"/>
    <property type="match status" value="1"/>
</dbReference>
<feature type="transmembrane region" description="Helical" evidence="6">
    <location>
        <begin position="157"/>
        <end position="177"/>
    </location>
</feature>
<gene>
    <name evidence="7" type="ORF">UFOPK3516_01416</name>
</gene>
<keyword evidence="3 6" id="KW-0812">Transmembrane</keyword>
<dbReference type="Gene3D" id="1.20.120.1630">
    <property type="match status" value="1"/>
</dbReference>
<dbReference type="PANTHER" id="PTHR21257:SF52">
    <property type="entry name" value="DELTA(14)-STEROL REDUCTASE TM7SF2"/>
    <property type="match status" value="1"/>
</dbReference>
<dbReference type="GO" id="GO:0050613">
    <property type="term" value="F:Delta14-sterol reductase activity"/>
    <property type="evidence" value="ECO:0007669"/>
    <property type="project" value="TreeGrafter"/>
</dbReference>